<sequence>MPEEYWDEIRGIGKLYVEEELVVGIEPVLFVCIDDKNNRYLVMTYDSYNGIYIYRKIESDELLDMLENRNTMERTFRLGKRIYKTFIEENSNILGVEEYDSQTFSGSMLPDVGEYYEIHSEYIQKYIEKLRGCKINQQEFEKFDCEIIVTTVKNGKDIDYCALNYNRQFCKTVTEKDIWDKNYCFEEKINFAA</sequence>
<dbReference type="RefSeq" id="WP_059086320.1">
    <property type="nucleotide sequence ID" value="NZ_LN913006.1"/>
</dbReference>
<dbReference type="Proteomes" id="UP000473323">
    <property type="component" value="Unassembled WGS sequence"/>
</dbReference>
<comment type="caution">
    <text evidence="1">The sequence shown here is derived from an EMBL/GenBank/DDBJ whole genome shotgun (WGS) entry which is preliminary data.</text>
</comment>
<evidence type="ECO:0000313" key="2">
    <source>
        <dbReference type="Proteomes" id="UP000473323"/>
    </source>
</evidence>
<accession>A0A6L8TFU5</accession>
<dbReference type="AlphaFoldDB" id="A0A6L8TFU5"/>
<reference evidence="1 2" key="1">
    <citation type="journal article" date="2019" name="Nat. Med.">
        <title>A library of human gut bacterial isolates paired with longitudinal multiomics data enables mechanistic microbiome research.</title>
        <authorList>
            <person name="Poyet M."/>
            <person name="Groussin M."/>
            <person name="Gibbons S.M."/>
            <person name="Avila-Pacheco J."/>
            <person name="Jiang X."/>
            <person name="Kearney S.M."/>
            <person name="Perrotta A.R."/>
            <person name="Berdy B."/>
            <person name="Zhao S."/>
            <person name="Lieberman T.D."/>
            <person name="Swanson P.K."/>
            <person name="Smith M."/>
            <person name="Roesemann S."/>
            <person name="Alexander J.E."/>
            <person name="Rich S.A."/>
            <person name="Livny J."/>
            <person name="Vlamakis H."/>
            <person name="Clish C."/>
            <person name="Bullock K."/>
            <person name="Deik A."/>
            <person name="Scott J."/>
            <person name="Pierce K.A."/>
            <person name="Xavier R.J."/>
            <person name="Alm E.J."/>
        </authorList>
    </citation>
    <scope>NUCLEOTIDE SEQUENCE [LARGE SCALE GENOMIC DNA]</scope>
    <source>
        <strain evidence="1 2">BIOML-A4</strain>
    </source>
</reference>
<dbReference type="EMBL" id="WWVT01000014">
    <property type="protein sequence ID" value="MZL62467.1"/>
    <property type="molecule type" value="Genomic_DNA"/>
</dbReference>
<evidence type="ECO:0000313" key="1">
    <source>
        <dbReference type="EMBL" id="MZL62467.1"/>
    </source>
</evidence>
<organism evidence="1 2">
    <name type="scientific">Blautia massiliensis</name>
    <name type="common">ex Durand et al. 2017</name>
    <dbReference type="NCBI Taxonomy" id="1737424"/>
    <lineage>
        <taxon>Bacteria</taxon>
        <taxon>Bacillati</taxon>
        <taxon>Bacillota</taxon>
        <taxon>Clostridia</taxon>
        <taxon>Lachnospirales</taxon>
        <taxon>Lachnospiraceae</taxon>
        <taxon>Blautia</taxon>
    </lineage>
</organism>
<proteinExistence type="predicted"/>
<protein>
    <submittedName>
        <fullName evidence="1">Uncharacterized protein</fullName>
    </submittedName>
</protein>
<gene>
    <name evidence="1" type="ORF">GT694_10530</name>
</gene>
<name>A0A6L8TFU5_9FIRM</name>